<gene>
    <name evidence="1" type="ORF">K491DRAFT_721664</name>
</gene>
<organism evidence="1 2">
    <name type="scientific">Lophiostoma macrostomum CBS 122681</name>
    <dbReference type="NCBI Taxonomy" id="1314788"/>
    <lineage>
        <taxon>Eukaryota</taxon>
        <taxon>Fungi</taxon>
        <taxon>Dikarya</taxon>
        <taxon>Ascomycota</taxon>
        <taxon>Pezizomycotina</taxon>
        <taxon>Dothideomycetes</taxon>
        <taxon>Pleosporomycetidae</taxon>
        <taxon>Pleosporales</taxon>
        <taxon>Lophiostomataceae</taxon>
        <taxon>Lophiostoma</taxon>
    </lineage>
</organism>
<keyword evidence="2" id="KW-1185">Reference proteome</keyword>
<reference evidence="1" key="1">
    <citation type="journal article" date="2020" name="Stud. Mycol.">
        <title>101 Dothideomycetes genomes: a test case for predicting lifestyles and emergence of pathogens.</title>
        <authorList>
            <person name="Haridas S."/>
            <person name="Albert R."/>
            <person name="Binder M."/>
            <person name="Bloem J."/>
            <person name="Labutti K."/>
            <person name="Salamov A."/>
            <person name="Andreopoulos B."/>
            <person name="Baker S."/>
            <person name="Barry K."/>
            <person name="Bills G."/>
            <person name="Bluhm B."/>
            <person name="Cannon C."/>
            <person name="Castanera R."/>
            <person name="Culley D."/>
            <person name="Daum C."/>
            <person name="Ezra D."/>
            <person name="Gonzalez J."/>
            <person name="Henrissat B."/>
            <person name="Kuo A."/>
            <person name="Liang C."/>
            <person name="Lipzen A."/>
            <person name="Lutzoni F."/>
            <person name="Magnuson J."/>
            <person name="Mondo S."/>
            <person name="Nolan M."/>
            <person name="Ohm R."/>
            <person name="Pangilinan J."/>
            <person name="Park H.-J."/>
            <person name="Ramirez L."/>
            <person name="Alfaro M."/>
            <person name="Sun H."/>
            <person name="Tritt A."/>
            <person name="Yoshinaga Y."/>
            <person name="Zwiers L.-H."/>
            <person name="Turgeon B."/>
            <person name="Goodwin S."/>
            <person name="Spatafora J."/>
            <person name="Crous P."/>
            <person name="Grigoriev I."/>
        </authorList>
    </citation>
    <scope>NUCLEOTIDE SEQUENCE</scope>
    <source>
        <strain evidence="1">CBS 122681</strain>
    </source>
</reference>
<proteinExistence type="predicted"/>
<evidence type="ECO:0000313" key="1">
    <source>
        <dbReference type="EMBL" id="KAF2649437.1"/>
    </source>
</evidence>
<dbReference type="SUPFAM" id="SSF53335">
    <property type="entry name" value="S-adenosyl-L-methionine-dependent methyltransferases"/>
    <property type="match status" value="1"/>
</dbReference>
<dbReference type="Gene3D" id="3.40.50.150">
    <property type="entry name" value="Vaccinia Virus protein VP39"/>
    <property type="match status" value="1"/>
</dbReference>
<dbReference type="AlphaFoldDB" id="A0A6A6SR21"/>
<sequence length="275" mass="31458">MNLRTTLQHYLYKDGLNYLLHPHIVTENTHSKVAEIGVGTCIWLIELARELPPTVQLDGIDIDFAQCPPKEWLPSNIAWITHDVFAEPPHELIEKYDVIHVQLFITILRDGNPVPMLQNLLKMLKPGGYLQWGEWDFTSWEVMRTSVAPSKSNDELEQIREYTSTLGGTKSGPGFISMSWIARLHETFKQHGLEDVIVDRRRFDKAIAPLLLDTWMMATQEISFNVLDKLGGGRGDVMRGFVEEVGKHRQDTCFNLDRVVTLGLIRCGMVMECRN</sequence>
<dbReference type="CDD" id="cd02440">
    <property type="entry name" value="AdoMet_MTases"/>
    <property type="match status" value="1"/>
</dbReference>
<evidence type="ECO:0008006" key="3">
    <source>
        <dbReference type="Google" id="ProtNLM"/>
    </source>
</evidence>
<evidence type="ECO:0000313" key="2">
    <source>
        <dbReference type="Proteomes" id="UP000799324"/>
    </source>
</evidence>
<protein>
    <recommendedName>
        <fullName evidence="3">S-adenosyl-L-methionine-dependent methyltransferase</fullName>
    </recommendedName>
</protein>
<dbReference type="EMBL" id="MU004492">
    <property type="protein sequence ID" value="KAF2649437.1"/>
    <property type="molecule type" value="Genomic_DNA"/>
</dbReference>
<name>A0A6A6SR21_9PLEO</name>
<dbReference type="InterPro" id="IPR029063">
    <property type="entry name" value="SAM-dependent_MTases_sf"/>
</dbReference>
<dbReference type="Pfam" id="PF13489">
    <property type="entry name" value="Methyltransf_23"/>
    <property type="match status" value="1"/>
</dbReference>
<accession>A0A6A6SR21</accession>
<dbReference type="OrthoDB" id="417697at2759"/>
<dbReference type="Proteomes" id="UP000799324">
    <property type="component" value="Unassembled WGS sequence"/>
</dbReference>